<accession>A0ABV0ZIV7</accession>
<sequence>MRLSTPFCPHTVEEWFLIGLYFSNLQWMASSHTDMLLSLRPTLKGWTIARGHNVWRHSCVAKDVLNKPSSICSRRTLPYAFRLSMRCLQTAETVLMSDIANKVLSVISDCERVDPRVAGLTSMCPLDVWVRIC</sequence>
<evidence type="ECO:0000313" key="2">
    <source>
        <dbReference type="Proteomes" id="UP001469553"/>
    </source>
</evidence>
<proteinExistence type="predicted"/>
<protein>
    <submittedName>
        <fullName evidence="1">Uncharacterized protein</fullName>
    </submittedName>
</protein>
<dbReference type="EMBL" id="JAHRIP010065882">
    <property type="protein sequence ID" value="MEQ2305779.1"/>
    <property type="molecule type" value="Genomic_DNA"/>
</dbReference>
<dbReference type="Proteomes" id="UP001469553">
    <property type="component" value="Unassembled WGS sequence"/>
</dbReference>
<name>A0ABV0ZIV7_9TELE</name>
<reference evidence="1 2" key="1">
    <citation type="submission" date="2021-06" db="EMBL/GenBank/DDBJ databases">
        <authorList>
            <person name="Palmer J.M."/>
        </authorList>
    </citation>
    <scope>NUCLEOTIDE SEQUENCE [LARGE SCALE GENOMIC DNA]</scope>
    <source>
        <strain evidence="1 2">AS_MEX2019</strain>
        <tissue evidence="1">Muscle</tissue>
    </source>
</reference>
<comment type="caution">
    <text evidence="1">The sequence shown here is derived from an EMBL/GenBank/DDBJ whole genome shotgun (WGS) entry which is preliminary data.</text>
</comment>
<keyword evidence="2" id="KW-1185">Reference proteome</keyword>
<gene>
    <name evidence="1" type="ORF">AMECASPLE_001506</name>
</gene>
<evidence type="ECO:0000313" key="1">
    <source>
        <dbReference type="EMBL" id="MEQ2305779.1"/>
    </source>
</evidence>
<organism evidence="1 2">
    <name type="scientific">Ameca splendens</name>
    <dbReference type="NCBI Taxonomy" id="208324"/>
    <lineage>
        <taxon>Eukaryota</taxon>
        <taxon>Metazoa</taxon>
        <taxon>Chordata</taxon>
        <taxon>Craniata</taxon>
        <taxon>Vertebrata</taxon>
        <taxon>Euteleostomi</taxon>
        <taxon>Actinopterygii</taxon>
        <taxon>Neopterygii</taxon>
        <taxon>Teleostei</taxon>
        <taxon>Neoteleostei</taxon>
        <taxon>Acanthomorphata</taxon>
        <taxon>Ovalentaria</taxon>
        <taxon>Atherinomorphae</taxon>
        <taxon>Cyprinodontiformes</taxon>
        <taxon>Goodeidae</taxon>
        <taxon>Ameca</taxon>
    </lineage>
</organism>